<comment type="caution">
    <text evidence="1">The sequence shown here is derived from an EMBL/GenBank/DDBJ whole genome shotgun (WGS) entry which is preliminary data.</text>
</comment>
<reference evidence="1" key="1">
    <citation type="submission" date="2023-10" db="EMBL/GenBank/DDBJ databases">
        <authorList>
            <person name="Rodriguez Cubillos JULIANA M."/>
            <person name="De Vega J."/>
        </authorList>
    </citation>
    <scope>NUCLEOTIDE SEQUENCE</scope>
</reference>
<keyword evidence="2" id="KW-1185">Reference proteome</keyword>
<protein>
    <submittedName>
        <fullName evidence="1">Uncharacterized protein</fullName>
    </submittedName>
</protein>
<dbReference type="EMBL" id="CASHSV030000513">
    <property type="protein sequence ID" value="CAJ2667652.1"/>
    <property type="molecule type" value="Genomic_DNA"/>
</dbReference>
<proteinExistence type="predicted"/>
<dbReference type="Proteomes" id="UP001177021">
    <property type="component" value="Unassembled WGS sequence"/>
</dbReference>
<accession>A0ACB0LKG8</accession>
<name>A0ACB0LKG8_TRIPR</name>
<gene>
    <name evidence="1" type="ORF">MILVUS5_LOCUS32220</name>
</gene>
<sequence>MTYLEKIRESQRANGPATILAIGTATPSNCIYQSDFTDYYFRVTKSEHMTQLKAKLNRICEKSMIKKRYIHLTEEILKENPNISAYEEPSLNARQDMLVKEVPKLGEKAASKAIEEWGRPKSEITHLIFCSTSGVDMPGADYQLIKLLNLNPSIKRFMLYHQGCFAGGTVLRLAKDLAENNIGARVLVVCSEITVVTFRGPNENHLDSLVGQALFGDGASSVIVGSDPDTTIERPLFHIVSASATVLPNSEGAIEGHLREVGLTFHLKDNVPNLIGENIEKSLEETFHPLGISDWNSLFWIAHPGGPAILKKIEETVGLNSEKLNATKHVLSEYGNMSSACVLFILDEMRKRSKEEGKLTTGDGLKWGVLFGFGPGLTMETIALHSVNIDHHY</sequence>
<organism evidence="1 2">
    <name type="scientific">Trifolium pratense</name>
    <name type="common">Red clover</name>
    <dbReference type="NCBI Taxonomy" id="57577"/>
    <lineage>
        <taxon>Eukaryota</taxon>
        <taxon>Viridiplantae</taxon>
        <taxon>Streptophyta</taxon>
        <taxon>Embryophyta</taxon>
        <taxon>Tracheophyta</taxon>
        <taxon>Spermatophyta</taxon>
        <taxon>Magnoliopsida</taxon>
        <taxon>eudicotyledons</taxon>
        <taxon>Gunneridae</taxon>
        <taxon>Pentapetalae</taxon>
        <taxon>rosids</taxon>
        <taxon>fabids</taxon>
        <taxon>Fabales</taxon>
        <taxon>Fabaceae</taxon>
        <taxon>Papilionoideae</taxon>
        <taxon>50 kb inversion clade</taxon>
        <taxon>NPAAA clade</taxon>
        <taxon>Hologalegina</taxon>
        <taxon>IRL clade</taxon>
        <taxon>Trifolieae</taxon>
        <taxon>Trifolium</taxon>
    </lineage>
</organism>
<evidence type="ECO:0000313" key="2">
    <source>
        <dbReference type="Proteomes" id="UP001177021"/>
    </source>
</evidence>
<evidence type="ECO:0000313" key="1">
    <source>
        <dbReference type="EMBL" id="CAJ2667652.1"/>
    </source>
</evidence>